<dbReference type="CDD" id="cd06464">
    <property type="entry name" value="ACD_sHsps-like"/>
    <property type="match status" value="1"/>
</dbReference>
<reference evidence="6" key="1">
    <citation type="submission" date="2016-05" db="EMBL/GenBank/DDBJ databases">
        <title>Comparative genomics of biotechnologically important yeasts.</title>
        <authorList>
            <consortium name="DOE Joint Genome Institute"/>
            <person name="Riley R."/>
            <person name="Haridas S."/>
            <person name="Wolfe K.H."/>
            <person name="Lopes M.R."/>
            <person name="Hittinger C.T."/>
            <person name="Goker M."/>
            <person name="Salamov A."/>
            <person name="Wisecaver J."/>
            <person name="Long T.M."/>
            <person name="Aerts A.L."/>
            <person name="Barry K."/>
            <person name="Choi C."/>
            <person name="Clum A."/>
            <person name="Coughlan A.Y."/>
            <person name="Deshpande S."/>
            <person name="Douglass A.P."/>
            <person name="Hanson S.J."/>
            <person name="Klenk H.-P."/>
            <person name="Labutti K."/>
            <person name="Lapidus A."/>
            <person name="Lindquist E."/>
            <person name="Lipzen A."/>
            <person name="Meier-Kolthoff J.P."/>
            <person name="Ohm R.A."/>
            <person name="Otillar R.P."/>
            <person name="Pangilinan J."/>
            <person name="Peng Y."/>
            <person name="Rokas A."/>
            <person name="Rosa C.A."/>
            <person name="Scheuner C."/>
            <person name="Sibirny A.A."/>
            <person name="Slot J.C."/>
            <person name="Stielow J.B."/>
            <person name="Sun H."/>
            <person name="Kurtzman C.P."/>
            <person name="Blackwell M."/>
            <person name="Grigoriev I.V."/>
            <person name="Jeffries T.W."/>
        </authorList>
    </citation>
    <scope>NUCLEOTIDE SEQUENCE [LARGE SCALE GENOMIC DNA]</scope>
    <source>
        <strain evidence="6">DSM 1968</strain>
    </source>
</reference>
<evidence type="ECO:0000256" key="2">
    <source>
        <dbReference type="PROSITE-ProRule" id="PRU00285"/>
    </source>
</evidence>
<protein>
    <submittedName>
        <fullName evidence="5">HSP20-like chaperone</fullName>
    </submittedName>
</protein>
<dbReference type="Proteomes" id="UP000095038">
    <property type="component" value="Unassembled WGS sequence"/>
</dbReference>
<dbReference type="AlphaFoldDB" id="A0A1D2VBK9"/>
<dbReference type="GeneID" id="30965687"/>
<keyword evidence="6" id="KW-1185">Reference proteome</keyword>
<gene>
    <name evidence="5" type="ORF">ASCRUDRAFT_72271</name>
</gene>
<dbReference type="RefSeq" id="XP_020045170.1">
    <property type="nucleotide sequence ID" value="XM_020192051.1"/>
</dbReference>
<dbReference type="OrthoDB" id="5511210at2759"/>
<dbReference type="FunCoup" id="A0A1D2VBK9">
    <property type="interactions" value="1117"/>
</dbReference>
<name>A0A1D2VBK9_9ASCO</name>
<dbReference type="PANTHER" id="PTHR11527">
    <property type="entry name" value="HEAT-SHOCK PROTEIN 20 FAMILY MEMBER"/>
    <property type="match status" value="1"/>
</dbReference>
<dbReference type="InParanoid" id="A0A1D2VBK9"/>
<dbReference type="InterPro" id="IPR002068">
    <property type="entry name" value="A-crystallin/Hsp20_dom"/>
</dbReference>
<feature type="domain" description="SHSP" evidence="4">
    <location>
        <begin position="71"/>
        <end position="188"/>
    </location>
</feature>
<evidence type="ECO:0000313" key="6">
    <source>
        <dbReference type="Proteomes" id="UP000095038"/>
    </source>
</evidence>
<comment type="similarity">
    <text evidence="2 3">Belongs to the small heat shock protein (HSP20) family.</text>
</comment>
<dbReference type="STRING" id="1344418.A0A1D2VBK9"/>
<evidence type="ECO:0000313" key="5">
    <source>
        <dbReference type="EMBL" id="ODV58863.1"/>
    </source>
</evidence>
<dbReference type="Gene3D" id="2.60.40.790">
    <property type="match status" value="1"/>
</dbReference>
<dbReference type="InterPro" id="IPR031107">
    <property type="entry name" value="Small_HSP"/>
</dbReference>
<dbReference type="PROSITE" id="PS01031">
    <property type="entry name" value="SHSP"/>
    <property type="match status" value="1"/>
</dbReference>
<dbReference type="InterPro" id="IPR008978">
    <property type="entry name" value="HSP20-like_chaperone"/>
</dbReference>
<dbReference type="EMBL" id="KV454489">
    <property type="protein sequence ID" value="ODV58863.1"/>
    <property type="molecule type" value="Genomic_DNA"/>
</dbReference>
<evidence type="ECO:0000256" key="3">
    <source>
        <dbReference type="RuleBase" id="RU003616"/>
    </source>
</evidence>
<keyword evidence="1" id="KW-0346">Stress response</keyword>
<sequence length="188" mass="21577">MSGIFYSPFWDFAGSIENNLNQFNRSLQCSGLNRCPANKKQSKENKQLAKKSNNDSLISNFFGNDNNDSFFNTFSIIPPVDLIKHEKNYELHISIPGAEKDKINLDFNKEANEITISGEIESHKEEEKDNYKYQERSTGKFSRTIGLPKDETIDDENIKANYKDGVLTLEIPKSEKKETENVRRITIS</sequence>
<proteinExistence type="inferred from homology"/>
<dbReference type="Pfam" id="PF00011">
    <property type="entry name" value="HSP20"/>
    <property type="match status" value="1"/>
</dbReference>
<dbReference type="SUPFAM" id="SSF49764">
    <property type="entry name" value="HSP20-like chaperones"/>
    <property type="match status" value="1"/>
</dbReference>
<evidence type="ECO:0000259" key="4">
    <source>
        <dbReference type="PROSITE" id="PS01031"/>
    </source>
</evidence>
<accession>A0A1D2VBK9</accession>
<evidence type="ECO:0000256" key="1">
    <source>
        <dbReference type="ARBA" id="ARBA00023016"/>
    </source>
</evidence>
<organism evidence="5 6">
    <name type="scientific">Ascoidea rubescens DSM 1968</name>
    <dbReference type="NCBI Taxonomy" id="1344418"/>
    <lineage>
        <taxon>Eukaryota</taxon>
        <taxon>Fungi</taxon>
        <taxon>Dikarya</taxon>
        <taxon>Ascomycota</taxon>
        <taxon>Saccharomycotina</taxon>
        <taxon>Saccharomycetes</taxon>
        <taxon>Ascoideaceae</taxon>
        <taxon>Ascoidea</taxon>
    </lineage>
</organism>